<accession>A0ABV9EDL0</accession>
<proteinExistence type="predicted"/>
<reference evidence="3" key="1">
    <citation type="journal article" date="2019" name="Int. J. Syst. Evol. Microbiol.">
        <title>The Global Catalogue of Microorganisms (GCM) 10K type strain sequencing project: providing services to taxonomists for standard genome sequencing and annotation.</title>
        <authorList>
            <consortium name="The Broad Institute Genomics Platform"/>
            <consortium name="The Broad Institute Genome Sequencing Center for Infectious Disease"/>
            <person name="Wu L."/>
            <person name="Ma J."/>
        </authorList>
    </citation>
    <scope>NUCLEOTIDE SEQUENCE [LARGE SCALE GENOMIC DNA]</scope>
    <source>
        <strain evidence="3">CCUG 49560</strain>
    </source>
</reference>
<dbReference type="EMBL" id="JBHSFN010000009">
    <property type="protein sequence ID" value="MFC4587616.1"/>
    <property type="molecule type" value="Genomic_DNA"/>
</dbReference>
<feature type="domain" description="Carboxymuconolactone decarboxylase-like" evidence="1">
    <location>
        <begin position="23"/>
        <end position="95"/>
    </location>
</feature>
<dbReference type="PANTHER" id="PTHR33570:SF2">
    <property type="entry name" value="CARBOXYMUCONOLACTONE DECARBOXYLASE-LIKE DOMAIN-CONTAINING PROTEIN"/>
    <property type="match status" value="1"/>
</dbReference>
<gene>
    <name evidence="2" type="ORF">ACFO8L_16095</name>
</gene>
<dbReference type="SUPFAM" id="SSF69118">
    <property type="entry name" value="AhpD-like"/>
    <property type="match status" value="1"/>
</dbReference>
<comment type="caution">
    <text evidence="2">The sequence shown here is derived from an EMBL/GenBank/DDBJ whole genome shotgun (WGS) entry which is preliminary data.</text>
</comment>
<name>A0ABV9EDL0_9ACTN</name>
<dbReference type="InterPro" id="IPR003779">
    <property type="entry name" value="CMD-like"/>
</dbReference>
<dbReference type="InterPro" id="IPR029032">
    <property type="entry name" value="AhpD-like"/>
</dbReference>
<evidence type="ECO:0000313" key="3">
    <source>
        <dbReference type="Proteomes" id="UP001595891"/>
    </source>
</evidence>
<evidence type="ECO:0000259" key="1">
    <source>
        <dbReference type="Pfam" id="PF02627"/>
    </source>
</evidence>
<dbReference type="Proteomes" id="UP001595891">
    <property type="component" value="Unassembled WGS sequence"/>
</dbReference>
<keyword evidence="3" id="KW-1185">Reference proteome</keyword>
<dbReference type="Pfam" id="PF02627">
    <property type="entry name" value="CMD"/>
    <property type="match status" value="2"/>
</dbReference>
<protein>
    <submittedName>
        <fullName evidence="2">Carboxymuconolactone decarboxylase family protein</fullName>
    </submittedName>
</protein>
<sequence length="233" mass="25292">MHVPSETRVKALDPVFAEMNAAGDRHLWEGIPELTTREKILLCLVADVCQQTLGLPFELHVTMGLDHGLTADDLREMLRFVSYDSGYPAALAALDRLTAIEREHGLPGPAEPGHEVNAGGSGSPIPGPVRGAMRGLDAGFADYMDLQSRMRAGMTRLSVRERAFATMTVDVLYQTLEESFRIHVTRALGAGATPGDVRAVVRFAAQFGMTKAWRGLRALDALLTEPYTGAVFT</sequence>
<feature type="domain" description="Carboxymuconolactone decarboxylase-like" evidence="1">
    <location>
        <begin position="147"/>
        <end position="220"/>
    </location>
</feature>
<evidence type="ECO:0000313" key="2">
    <source>
        <dbReference type="EMBL" id="MFC4587616.1"/>
    </source>
</evidence>
<organism evidence="2 3">
    <name type="scientific">Sphaerisporangium corydalis</name>
    <dbReference type="NCBI Taxonomy" id="1441875"/>
    <lineage>
        <taxon>Bacteria</taxon>
        <taxon>Bacillati</taxon>
        <taxon>Actinomycetota</taxon>
        <taxon>Actinomycetes</taxon>
        <taxon>Streptosporangiales</taxon>
        <taxon>Streptosporangiaceae</taxon>
        <taxon>Sphaerisporangium</taxon>
    </lineage>
</organism>
<dbReference type="InterPro" id="IPR052512">
    <property type="entry name" value="4CMD/NDH-1_regulator"/>
</dbReference>
<dbReference type="PANTHER" id="PTHR33570">
    <property type="entry name" value="4-CARBOXYMUCONOLACTONE DECARBOXYLASE FAMILY PROTEIN"/>
    <property type="match status" value="1"/>
</dbReference>
<dbReference type="RefSeq" id="WP_262840503.1">
    <property type="nucleotide sequence ID" value="NZ_JANZYP010000001.1"/>
</dbReference>
<dbReference type="Gene3D" id="1.20.1290.10">
    <property type="entry name" value="AhpD-like"/>
    <property type="match status" value="1"/>
</dbReference>